<evidence type="ECO:0000256" key="2">
    <source>
        <dbReference type="ARBA" id="ARBA00022448"/>
    </source>
</evidence>
<comment type="caution">
    <text evidence="12">The sequence shown here is derived from an EMBL/GenBank/DDBJ whole genome shotgun (WGS) entry which is preliminary data.</text>
</comment>
<keyword evidence="6 10" id="KW-0472">Membrane</keyword>
<evidence type="ECO:0000313" key="13">
    <source>
        <dbReference type="Proteomes" id="UP000245207"/>
    </source>
</evidence>
<keyword evidence="13" id="KW-1185">Reference proteome</keyword>
<dbReference type="Gene3D" id="1.20.5.110">
    <property type="match status" value="1"/>
</dbReference>
<dbReference type="Pfam" id="PF00957">
    <property type="entry name" value="Synaptobrevin"/>
    <property type="match status" value="1"/>
</dbReference>
<dbReference type="PANTHER" id="PTHR21136">
    <property type="entry name" value="SNARE PROTEINS"/>
    <property type="match status" value="1"/>
</dbReference>
<keyword evidence="2" id="KW-0813">Transport</keyword>
<evidence type="ECO:0000313" key="12">
    <source>
        <dbReference type="EMBL" id="PWA64864.1"/>
    </source>
</evidence>
<evidence type="ECO:0000256" key="10">
    <source>
        <dbReference type="SAM" id="Phobius"/>
    </source>
</evidence>
<comment type="similarity">
    <text evidence="1">Belongs to the synaptobrevin family.</text>
</comment>
<dbReference type="GO" id="GO:0015031">
    <property type="term" value="P:protein transport"/>
    <property type="evidence" value="ECO:0007669"/>
    <property type="project" value="UniProtKB-KW"/>
</dbReference>
<evidence type="ECO:0000256" key="8">
    <source>
        <dbReference type="ARBA" id="ARBA00046280"/>
    </source>
</evidence>
<keyword evidence="4" id="KW-0653">Protein transport</keyword>
<comment type="function">
    <text evidence="7">Involved in the targeting and/or fusion of transport vesicles to their target membrane.</text>
</comment>
<proteinExistence type="inferred from homology"/>
<keyword evidence="3 10" id="KW-0812">Transmembrane</keyword>
<reference evidence="12 13" key="1">
    <citation type="journal article" date="2018" name="Mol. Plant">
        <title>The genome of Artemisia annua provides insight into the evolution of Asteraceae family and artemisinin biosynthesis.</title>
        <authorList>
            <person name="Shen Q."/>
            <person name="Zhang L."/>
            <person name="Liao Z."/>
            <person name="Wang S."/>
            <person name="Yan T."/>
            <person name="Shi P."/>
            <person name="Liu M."/>
            <person name="Fu X."/>
            <person name="Pan Q."/>
            <person name="Wang Y."/>
            <person name="Lv Z."/>
            <person name="Lu X."/>
            <person name="Zhang F."/>
            <person name="Jiang W."/>
            <person name="Ma Y."/>
            <person name="Chen M."/>
            <person name="Hao X."/>
            <person name="Li L."/>
            <person name="Tang Y."/>
            <person name="Lv G."/>
            <person name="Zhou Y."/>
            <person name="Sun X."/>
            <person name="Brodelius P.E."/>
            <person name="Rose J.K.C."/>
            <person name="Tang K."/>
        </authorList>
    </citation>
    <scope>NUCLEOTIDE SEQUENCE [LARGE SCALE GENOMIC DNA]</scope>
    <source>
        <strain evidence="13">cv. Huhao1</strain>
        <tissue evidence="12">Leaf</tissue>
    </source>
</reference>
<evidence type="ECO:0000256" key="3">
    <source>
        <dbReference type="ARBA" id="ARBA00022692"/>
    </source>
</evidence>
<gene>
    <name evidence="12" type="ORF">CTI12_AA341500</name>
</gene>
<evidence type="ECO:0000256" key="6">
    <source>
        <dbReference type="ARBA" id="ARBA00023136"/>
    </source>
</evidence>
<dbReference type="EMBL" id="PKPP01004337">
    <property type="protein sequence ID" value="PWA64864.1"/>
    <property type="molecule type" value="Genomic_DNA"/>
</dbReference>
<keyword evidence="5 10" id="KW-1133">Transmembrane helix</keyword>
<keyword evidence="9" id="KW-0175">Coiled coil</keyword>
<dbReference type="InterPro" id="IPR042855">
    <property type="entry name" value="V_SNARE_CC"/>
</dbReference>
<evidence type="ECO:0000256" key="1">
    <source>
        <dbReference type="ARBA" id="ARBA00008025"/>
    </source>
</evidence>
<dbReference type="PROSITE" id="PS00417">
    <property type="entry name" value="SYNAPTOBREVIN"/>
    <property type="match status" value="1"/>
</dbReference>
<evidence type="ECO:0000256" key="7">
    <source>
        <dbReference type="ARBA" id="ARBA00037493"/>
    </source>
</evidence>
<evidence type="ECO:0000256" key="4">
    <source>
        <dbReference type="ARBA" id="ARBA00022927"/>
    </source>
</evidence>
<dbReference type="PRINTS" id="PR00219">
    <property type="entry name" value="SYNAPTOBREVN"/>
</dbReference>
<dbReference type="GO" id="GO:0012505">
    <property type="term" value="C:endomembrane system"/>
    <property type="evidence" value="ECO:0007669"/>
    <property type="project" value="UniProtKB-SubCell"/>
</dbReference>
<evidence type="ECO:0000256" key="5">
    <source>
        <dbReference type="ARBA" id="ARBA00022989"/>
    </source>
</evidence>
<dbReference type="SUPFAM" id="SSF58038">
    <property type="entry name" value="SNARE fusion complex"/>
    <property type="match status" value="1"/>
</dbReference>
<name>A0A2U1MUI1_ARTAN</name>
<dbReference type="PROSITE" id="PS50892">
    <property type="entry name" value="V_SNARE"/>
    <property type="match status" value="1"/>
</dbReference>
<dbReference type="OrthoDB" id="1922531at2759"/>
<dbReference type="AlphaFoldDB" id="A0A2U1MUI1"/>
<feature type="transmembrane region" description="Helical" evidence="10">
    <location>
        <begin position="72"/>
        <end position="93"/>
    </location>
</feature>
<dbReference type="PANTHER" id="PTHR21136:SF217">
    <property type="entry name" value="LONGIN DOMAIN-CONTAINING PROTEIN"/>
    <property type="match status" value="1"/>
</dbReference>
<dbReference type="FunFam" id="1.20.5.110:FF:000004">
    <property type="entry name" value="Vesicle-associated membrane protein 7"/>
    <property type="match status" value="1"/>
</dbReference>
<dbReference type="Proteomes" id="UP000245207">
    <property type="component" value="Unassembled WGS sequence"/>
</dbReference>
<protein>
    <submittedName>
        <fullName evidence="12">Longin domain-containing protein</fullName>
    </submittedName>
</protein>
<dbReference type="STRING" id="35608.A0A2U1MUI1"/>
<organism evidence="12 13">
    <name type="scientific">Artemisia annua</name>
    <name type="common">Sweet wormwood</name>
    <dbReference type="NCBI Taxonomy" id="35608"/>
    <lineage>
        <taxon>Eukaryota</taxon>
        <taxon>Viridiplantae</taxon>
        <taxon>Streptophyta</taxon>
        <taxon>Embryophyta</taxon>
        <taxon>Tracheophyta</taxon>
        <taxon>Spermatophyta</taxon>
        <taxon>Magnoliopsida</taxon>
        <taxon>eudicotyledons</taxon>
        <taxon>Gunneridae</taxon>
        <taxon>Pentapetalae</taxon>
        <taxon>asterids</taxon>
        <taxon>campanulids</taxon>
        <taxon>Asterales</taxon>
        <taxon>Asteraceae</taxon>
        <taxon>Asteroideae</taxon>
        <taxon>Anthemideae</taxon>
        <taxon>Artemisiinae</taxon>
        <taxon>Artemisia</taxon>
    </lineage>
</organism>
<evidence type="ECO:0000256" key="9">
    <source>
        <dbReference type="PROSITE-ProRule" id="PRU00290"/>
    </source>
</evidence>
<dbReference type="InterPro" id="IPR051097">
    <property type="entry name" value="Synaptobrevin-like_transport"/>
</dbReference>
<comment type="subcellular location">
    <subcellularLocation>
        <location evidence="8">Endomembrane system</location>
        <topology evidence="8">Single-pass type IV membrane protein</topology>
    </subcellularLocation>
</comment>
<dbReference type="GO" id="GO:0016192">
    <property type="term" value="P:vesicle-mediated transport"/>
    <property type="evidence" value="ECO:0007669"/>
    <property type="project" value="InterPro"/>
</dbReference>
<feature type="domain" description="V-SNARE coiled-coil homology" evidence="11">
    <location>
        <begin position="10"/>
        <end position="70"/>
    </location>
</feature>
<dbReference type="GO" id="GO:0016020">
    <property type="term" value="C:membrane"/>
    <property type="evidence" value="ECO:0007669"/>
    <property type="project" value="InterPro"/>
</dbReference>
<sequence length="103" mass="12084">MVVVEDEEETLVKKKEDVEEVRNVMIQNIDKVLERGNRLESLVDKTANMQTNTLRFKKQSRRFRNTMWWRNVKLMVILGFALLGILYIVLAFACQGFSLPSCF</sequence>
<accession>A0A2U1MUI1</accession>
<dbReference type="GO" id="GO:0005737">
    <property type="term" value="C:cytoplasm"/>
    <property type="evidence" value="ECO:0007669"/>
    <property type="project" value="UniProtKB-ARBA"/>
</dbReference>
<evidence type="ECO:0000259" key="11">
    <source>
        <dbReference type="PROSITE" id="PS50892"/>
    </source>
</evidence>
<dbReference type="InterPro" id="IPR001388">
    <property type="entry name" value="Synaptobrevin-like"/>
</dbReference>